<evidence type="ECO:0000259" key="2">
    <source>
        <dbReference type="Pfam" id="PF24677"/>
    </source>
</evidence>
<gene>
    <name evidence="3" type="ORF">HP467_00095</name>
</gene>
<feature type="transmembrane region" description="Helical" evidence="1">
    <location>
        <begin position="175"/>
        <end position="192"/>
    </location>
</feature>
<dbReference type="Pfam" id="PF24677">
    <property type="entry name" value="DUF7657"/>
    <property type="match status" value="1"/>
</dbReference>
<evidence type="ECO:0000313" key="4">
    <source>
        <dbReference type="Proteomes" id="UP000539146"/>
    </source>
</evidence>
<feature type="domain" description="DUF7657" evidence="2">
    <location>
        <begin position="12"/>
        <end position="275"/>
    </location>
</feature>
<dbReference type="RefSeq" id="WP_175324796.1">
    <property type="nucleotide sequence ID" value="NZ_JABMCG010000018.1"/>
</dbReference>
<feature type="transmembrane region" description="Helical" evidence="1">
    <location>
        <begin position="199"/>
        <end position="218"/>
    </location>
</feature>
<evidence type="ECO:0000256" key="1">
    <source>
        <dbReference type="SAM" id="Phobius"/>
    </source>
</evidence>
<dbReference type="EMBL" id="JABMCG010000018">
    <property type="protein sequence ID" value="NUU26520.1"/>
    <property type="molecule type" value="Genomic_DNA"/>
</dbReference>
<feature type="transmembrane region" description="Helical" evidence="1">
    <location>
        <begin position="7"/>
        <end position="29"/>
    </location>
</feature>
<feature type="transmembrane region" description="Helical" evidence="1">
    <location>
        <begin position="125"/>
        <end position="144"/>
    </location>
</feature>
<sequence length="276" mass="30276">MSGLPRVWVLVWFPVLVVVVLGVLTALGISGSSTGNYWGFFGQGADPHLLAGSPRPIRTDEWLVQSSWIVSQVQQGFPVVNHTLPGGMDATIQNDLPSWDWSTVFRPHVWGFLVLPLAQGMAVRWWLPFAGLLVGAYVFLVSVMPRRPVSSAMLAVALAFSPLIGWWFLPTTIWPYAWAFAVLVAVVWGVRSSSRVARWVSAGVAGYLTVTLAMSIYVPYAVPAVVVVAFVAVGMVLQARFSGEWPRWWPLLRRVVPLVSSAVLAVVVLGVWIVTR</sequence>
<keyword evidence="1" id="KW-0472">Membrane</keyword>
<comment type="caution">
    <text evidence="3">The sequence shown here is derived from an EMBL/GenBank/DDBJ whole genome shotgun (WGS) entry which is preliminary data.</text>
</comment>
<organism evidence="3 4">
    <name type="scientific">Curtobacterium citreum</name>
    <dbReference type="NCBI Taxonomy" id="2036"/>
    <lineage>
        <taxon>Bacteria</taxon>
        <taxon>Bacillati</taxon>
        <taxon>Actinomycetota</taxon>
        <taxon>Actinomycetes</taxon>
        <taxon>Micrococcales</taxon>
        <taxon>Microbacteriaceae</taxon>
        <taxon>Curtobacterium</taxon>
    </lineage>
</organism>
<protein>
    <recommendedName>
        <fullName evidence="2">DUF7657 domain-containing protein</fullName>
    </recommendedName>
</protein>
<feature type="transmembrane region" description="Helical" evidence="1">
    <location>
        <begin position="151"/>
        <end position="169"/>
    </location>
</feature>
<proteinExistence type="predicted"/>
<evidence type="ECO:0000313" key="3">
    <source>
        <dbReference type="EMBL" id="NUU26520.1"/>
    </source>
</evidence>
<name>A0A850DQV8_9MICO</name>
<dbReference type="AlphaFoldDB" id="A0A850DQV8"/>
<keyword evidence="1" id="KW-0812">Transmembrane</keyword>
<feature type="non-terminal residue" evidence="3">
    <location>
        <position position="276"/>
    </location>
</feature>
<dbReference type="Proteomes" id="UP000539146">
    <property type="component" value="Unassembled WGS sequence"/>
</dbReference>
<dbReference type="InterPro" id="IPR056074">
    <property type="entry name" value="DUF7657"/>
</dbReference>
<keyword evidence="1" id="KW-1133">Transmembrane helix</keyword>
<feature type="transmembrane region" description="Helical" evidence="1">
    <location>
        <begin position="255"/>
        <end position="274"/>
    </location>
</feature>
<reference evidence="3 4" key="1">
    <citation type="submission" date="2020-05" db="EMBL/GenBank/DDBJ databases">
        <title>Genome Sequencing of Type Strains.</title>
        <authorList>
            <person name="Lemaire J.F."/>
            <person name="Inderbitzin P."/>
            <person name="Gregorio O.A."/>
            <person name="Collins S.B."/>
            <person name="Wespe N."/>
            <person name="Knight-Connoni V."/>
        </authorList>
    </citation>
    <scope>NUCLEOTIDE SEQUENCE [LARGE SCALE GENOMIC DNA]</scope>
    <source>
        <strain evidence="3 4">DSM 20512</strain>
    </source>
</reference>
<accession>A0A850DQV8</accession>